<dbReference type="GO" id="GO:0016887">
    <property type="term" value="F:ATP hydrolysis activity"/>
    <property type="evidence" value="ECO:0007669"/>
    <property type="project" value="InterPro"/>
</dbReference>
<keyword evidence="3 6" id="KW-0067">ATP-binding</keyword>
<dbReference type="InterPro" id="IPR003439">
    <property type="entry name" value="ABC_transporter-like_ATP-bd"/>
</dbReference>
<evidence type="ECO:0000313" key="6">
    <source>
        <dbReference type="EMBL" id="MBO8462998.1"/>
    </source>
</evidence>
<evidence type="ECO:0000256" key="2">
    <source>
        <dbReference type="ARBA" id="ARBA00022741"/>
    </source>
</evidence>
<dbReference type="CDD" id="cd03214">
    <property type="entry name" value="ABC_Iron-Siderophores_B12_Hemin"/>
    <property type="match status" value="1"/>
</dbReference>
<dbReference type="EMBL" id="JADIML010000100">
    <property type="protein sequence ID" value="MBO8462998.1"/>
    <property type="molecule type" value="Genomic_DNA"/>
</dbReference>
<evidence type="ECO:0000256" key="3">
    <source>
        <dbReference type="ARBA" id="ARBA00022840"/>
    </source>
</evidence>
<gene>
    <name evidence="6" type="ORF">IAC13_03600</name>
</gene>
<dbReference type="Pfam" id="PF00005">
    <property type="entry name" value="ABC_tran"/>
    <property type="match status" value="1"/>
</dbReference>
<keyword evidence="2" id="KW-0547">Nucleotide-binding</keyword>
<dbReference type="PANTHER" id="PTHR42794">
    <property type="entry name" value="HEMIN IMPORT ATP-BINDING PROTEIN HMUV"/>
    <property type="match status" value="1"/>
</dbReference>
<keyword evidence="1" id="KW-0813">Transport</keyword>
<evidence type="ECO:0000313" key="7">
    <source>
        <dbReference type="Proteomes" id="UP000823618"/>
    </source>
</evidence>
<proteinExistence type="predicted"/>
<keyword evidence="4" id="KW-1278">Translocase</keyword>
<reference evidence="6" key="1">
    <citation type="submission" date="2020-10" db="EMBL/GenBank/DDBJ databases">
        <authorList>
            <person name="Gilroy R."/>
        </authorList>
    </citation>
    <scope>NUCLEOTIDE SEQUENCE</scope>
    <source>
        <strain evidence="6">E3-2379</strain>
    </source>
</reference>
<dbReference type="GO" id="GO:0005524">
    <property type="term" value="F:ATP binding"/>
    <property type="evidence" value="ECO:0007669"/>
    <property type="project" value="UniProtKB-KW"/>
</dbReference>
<accession>A0A9D9HZC6</accession>
<dbReference type="AlphaFoldDB" id="A0A9D9HZC6"/>
<dbReference type="InterPro" id="IPR003593">
    <property type="entry name" value="AAA+_ATPase"/>
</dbReference>
<organism evidence="6 7">
    <name type="scientific">Candidatus Scybalomonas excrementavium</name>
    <dbReference type="NCBI Taxonomy" id="2840943"/>
    <lineage>
        <taxon>Bacteria</taxon>
        <taxon>Bacillati</taxon>
        <taxon>Bacillota</taxon>
        <taxon>Clostridia</taxon>
        <taxon>Lachnospirales</taxon>
        <taxon>Lachnospiraceae</taxon>
        <taxon>Lachnospiraceae incertae sedis</taxon>
        <taxon>Candidatus Scybalomonas</taxon>
    </lineage>
</organism>
<dbReference type="PROSITE" id="PS50893">
    <property type="entry name" value="ABC_TRANSPORTER_2"/>
    <property type="match status" value="1"/>
</dbReference>
<dbReference type="SMART" id="SM00382">
    <property type="entry name" value="AAA"/>
    <property type="match status" value="1"/>
</dbReference>
<evidence type="ECO:0000256" key="1">
    <source>
        <dbReference type="ARBA" id="ARBA00022448"/>
    </source>
</evidence>
<name>A0A9D9HZC6_9FIRM</name>
<dbReference type="PROSITE" id="PS00211">
    <property type="entry name" value="ABC_TRANSPORTER_1"/>
    <property type="match status" value="1"/>
</dbReference>
<feature type="domain" description="ABC transporter" evidence="5">
    <location>
        <begin position="8"/>
        <end position="244"/>
    </location>
</feature>
<dbReference type="SUPFAM" id="SSF52540">
    <property type="entry name" value="P-loop containing nucleoside triphosphate hydrolases"/>
    <property type="match status" value="1"/>
</dbReference>
<dbReference type="InterPro" id="IPR027417">
    <property type="entry name" value="P-loop_NTPase"/>
</dbReference>
<dbReference type="Proteomes" id="UP000823618">
    <property type="component" value="Unassembled WGS sequence"/>
</dbReference>
<sequence>MEERKPILSVKEVYGGYENIQILHGISFDVFQGEKICILGQNGCGKTTLLRAIANMIPFQGEVVACGLSVKKAKRLEVAKTISLMTQMHSLYFSYTVYETVMMGRYAYQKGIFFSSNEKDKKIVEESLKQTKAWELRDRLLTELSGGQLQRVMLARVLAQSPNIILLDEPTNHLDLKYQIELMEYLNEWVKKGERCVISVLHDMNLAINFSDKIFLMQEGRGVKYTSVKEFPLSILNEVYGIDIGAYMKTSLKKWDTLEKNGVKI</sequence>
<dbReference type="Gene3D" id="3.40.50.300">
    <property type="entry name" value="P-loop containing nucleotide triphosphate hydrolases"/>
    <property type="match status" value="1"/>
</dbReference>
<dbReference type="FunFam" id="3.40.50.300:FF:000134">
    <property type="entry name" value="Iron-enterobactin ABC transporter ATP-binding protein"/>
    <property type="match status" value="1"/>
</dbReference>
<comment type="caution">
    <text evidence="6">The sequence shown here is derived from an EMBL/GenBank/DDBJ whole genome shotgun (WGS) entry which is preliminary data.</text>
</comment>
<protein>
    <submittedName>
        <fullName evidence="6">ABC transporter ATP-binding protein</fullName>
    </submittedName>
</protein>
<dbReference type="InterPro" id="IPR017871">
    <property type="entry name" value="ABC_transporter-like_CS"/>
</dbReference>
<evidence type="ECO:0000259" key="5">
    <source>
        <dbReference type="PROSITE" id="PS50893"/>
    </source>
</evidence>
<reference evidence="6" key="2">
    <citation type="journal article" date="2021" name="PeerJ">
        <title>Extensive microbial diversity within the chicken gut microbiome revealed by metagenomics and culture.</title>
        <authorList>
            <person name="Gilroy R."/>
            <person name="Ravi A."/>
            <person name="Getino M."/>
            <person name="Pursley I."/>
            <person name="Horton D.L."/>
            <person name="Alikhan N.F."/>
            <person name="Baker D."/>
            <person name="Gharbi K."/>
            <person name="Hall N."/>
            <person name="Watson M."/>
            <person name="Adriaenssens E.M."/>
            <person name="Foster-Nyarko E."/>
            <person name="Jarju S."/>
            <person name="Secka A."/>
            <person name="Antonio M."/>
            <person name="Oren A."/>
            <person name="Chaudhuri R.R."/>
            <person name="La Ragione R."/>
            <person name="Hildebrand F."/>
            <person name="Pallen M.J."/>
        </authorList>
    </citation>
    <scope>NUCLEOTIDE SEQUENCE</scope>
    <source>
        <strain evidence="6">E3-2379</strain>
    </source>
</reference>
<dbReference type="PANTHER" id="PTHR42794:SF1">
    <property type="entry name" value="HEMIN IMPORT ATP-BINDING PROTEIN HMUV"/>
    <property type="match status" value="1"/>
</dbReference>
<evidence type="ECO:0000256" key="4">
    <source>
        <dbReference type="ARBA" id="ARBA00022967"/>
    </source>
</evidence>